<sequence length="234" mass="26022">MIVPAAIKPVAGPRWSQKRLTGMLVDCFGPGPGGGVDFEAVAEFSDVSASTVRRWMTLRGPAGRRVLAIPQRRLERLQRGPVLAEHRNAKQYRHALAALNDFSDGAEGKAIPVSWLTRGWFEEHAVIVAAIFNKPWYQVLLTNGAATSLLALQRRGEPLDLIVVPTRFHAQVVVYAVMQRLQHWRVHPAEHELIHGRTQVWMDDAPPADLAGIYTRCFPDLPAPAVPEPTARRQ</sequence>
<dbReference type="Proteomes" id="UP000180043">
    <property type="component" value="Unassembled WGS sequence"/>
</dbReference>
<evidence type="ECO:0000313" key="2">
    <source>
        <dbReference type="Proteomes" id="UP000180043"/>
    </source>
</evidence>
<reference evidence="1 2" key="1">
    <citation type="submission" date="2016-10" db="EMBL/GenBank/DDBJ databases">
        <title>Evaluation of Human, Veterinary and Environmental Mycobacterium chelonae Isolates by Core Genome Phylogenomic Analysis, Targeted Gene Comparison, and Anti-microbial Susceptibility Patterns: A Tale of Mistaken Identities.</title>
        <authorList>
            <person name="Fogelson S.B."/>
            <person name="Camus A.C."/>
            <person name="Lorenz W."/>
            <person name="Vasireddy R."/>
            <person name="Vasireddy S."/>
            <person name="Smith T."/>
            <person name="Brown-Elliott B.A."/>
            <person name="Wallace R.J.Jr."/>
            <person name="Hasan N.A."/>
            <person name="Reischl U."/>
            <person name="Sanchez S."/>
        </authorList>
    </citation>
    <scope>NUCLEOTIDE SEQUENCE [LARGE SCALE GENOMIC DNA]</scope>
    <source>
        <strain evidence="1 2">15515</strain>
    </source>
</reference>
<accession>A0A1S1LIB7</accession>
<gene>
    <name evidence="1" type="ORF">BKG82_26165</name>
</gene>
<dbReference type="RefSeq" id="WP_070947764.1">
    <property type="nucleotide sequence ID" value="NZ_MLIQ01000042.1"/>
</dbReference>
<organism evidence="1 2">
    <name type="scientific">Mycobacteroides chelonae</name>
    <name type="common">Mycobacterium chelonae</name>
    <dbReference type="NCBI Taxonomy" id="1774"/>
    <lineage>
        <taxon>Bacteria</taxon>
        <taxon>Bacillati</taxon>
        <taxon>Actinomycetota</taxon>
        <taxon>Actinomycetes</taxon>
        <taxon>Mycobacteriales</taxon>
        <taxon>Mycobacteriaceae</taxon>
        <taxon>Mycobacteroides</taxon>
    </lineage>
</organism>
<name>A0A1S1LIB7_MYCCH</name>
<dbReference type="AlphaFoldDB" id="A0A1S1LIB7"/>
<dbReference type="EMBL" id="MLIQ01000042">
    <property type="protein sequence ID" value="OHU47146.1"/>
    <property type="molecule type" value="Genomic_DNA"/>
</dbReference>
<proteinExistence type="predicted"/>
<evidence type="ECO:0000313" key="1">
    <source>
        <dbReference type="EMBL" id="OHU47146.1"/>
    </source>
</evidence>
<comment type="caution">
    <text evidence="1">The sequence shown here is derived from an EMBL/GenBank/DDBJ whole genome shotgun (WGS) entry which is preliminary data.</text>
</comment>
<protein>
    <submittedName>
        <fullName evidence="1">Uncharacterized protein</fullName>
    </submittedName>
</protein>